<dbReference type="AlphaFoldDB" id="A0A9W8A874"/>
<comment type="caution">
    <text evidence="1">The sequence shown here is derived from an EMBL/GenBank/DDBJ whole genome shotgun (WGS) entry which is preliminary data.</text>
</comment>
<organism evidence="1 2">
    <name type="scientific">Tieghemiomyces parasiticus</name>
    <dbReference type="NCBI Taxonomy" id="78921"/>
    <lineage>
        <taxon>Eukaryota</taxon>
        <taxon>Fungi</taxon>
        <taxon>Fungi incertae sedis</taxon>
        <taxon>Zoopagomycota</taxon>
        <taxon>Kickxellomycotina</taxon>
        <taxon>Dimargaritomycetes</taxon>
        <taxon>Dimargaritales</taxon>
        <taxon>Dimargaritaceae</taxon>
        <taxon>Tieghemiomyces</taxon>
    </lineage>
</organism>
<reference evidence="1" key="1">
    <citation type="submission" date="2022-07" db="EMBL/GenBank/DDBJ databases">
        <title>Phylogenomic reconstructions and comparative analyses of Kickxellomycotina fungi.</title>
        <authorList>
            <person name="Reynolds N.K."/>
            <person name="Stajich J.E."/>
            <person name="Barry K."/>
            <person name="Grigoriev I.V."/>
            <person name="Crous P."/>
            <person name="Smith M.E."/>
        </authorList>
    </citation>
    <scope>NUCLEOTIDE SEQUENCE</scope>
    <source>
        <strain evidence="1">RSA 861</strain>
    </source>
</reference>
<gene>
    <name evidence="1" type="ORF">IWQ60_005947</name>
</gene>
<accession>A0A9W8A874</accession>
<dbReference type="Proteomes" id="UP001150569">
    <property type="component" value="Unassembled WGS sequence"/>
</dbReference>
<sequence>MLPRWSICKKTTRIRQLIQYIRDDEPVRRQTVDNILSFSAAEAWRKQQGILDTPLVPPSSRHALLELYPALHPSVASILYRHYIVGYLQACLITPLGNFYLESPSPDTAADLLVSGVDNDLRENDYAIIKPVADPEDPTSYEGSFVREPGELRKEAARRLSFFVPTLHLLHRSATLIRLQSNDNPYRYFDTNPLVYGVLVGDGTFLADLVACFASINFIEAFESAEPPLVVPNSRYFRFANFLLYLRGTDFRGQLYRLNQNSLIAKYPDKDGLRQHLGLTTLHYLYQAAVTGLAALGHLEGLLAFQTQFRKKWQVRGGTIATTDYTARIALVAAAKARQTGVIGHYLGHVKASSTLPQVHATLRRYGWEEARSQLGSIGDDSLPEPVLKHNYQNEGIVYFDRKSGLVAFHCDDSVILQIRESTAADEH</sequence>
<protein>
    <submittedName>
        <fullName evidence="1">Uncharacterized protein</fullName>
    </submittedName>
</protein>
<evidence type="ECO:0000313" key="1">
    <source>
        <dbReference type="EMBL" id="KAJ1923337.1"/>
    </source>
</evidence>
<dbReference type="EMBL" id="JANBPT010000340">
    <property type="protein sequence ID" value="KAJ1923337.1"/>
    <property type="molecule type" value="Genomic_DNA"/>
</dbReference>
<proteinExistence type="predicted"/>
<keyword evidence="2" id="KW-1185">Reference proteome</keyword>
<evidence type="ECO:0000313" key="2">
    <source>
        <dbReference type="Proteomes" id="UP001150569"/>
    </source>
</evidence>
<name>A0A9W8A874_9FUNG</name>